<dbReference type="GO" id="GO:0004020">
    <property type="term" value="F:adenylylsulfate kinase activity"/>
    <property type="evidence" value="ECO:0007669"/>
    <property type="project" value="UniProtKB-EC"/>
</dbReference>
<dbReference type="NCBIfam" id="TIGR00455">
    <property type="entry name" value="apsK"/>
    <property type="match status" value="1"/>
</dbReference>
<evidence type="ECO:0000256" key="3">
    <source>
        <dbReference type="ARBA" id="ARBA00022679"/>
    </source>
</evidence>
<dbReference type="RefSeq" id="WP_343878937.1">
    <property type="nucleotide sequence ID" value="NZ_BAAAIJ010000032.1"/>
</dbReference>
<name>A0ABW4Q8X2_9MICC</name>
<evidence type="ECO:0000313" key="7">
    <source>
        <dbReference type="EMBL" id="MFD1847127.1"/>
    </source>
</evidence>
<comment type="caution">
    <text evidence="7">The sequence shown here is derived from an EMBL/GenBank/DDBJ whole genome shotgun (WGS) entry which is preliminary data.</text>
</comment>
<dbReference type="InterPro" id="IPR059117">
    <property type="entry name" value="APS_kinase_dom"/>
</dbReference>
<reference evidence="8" key="1">
    <citation type="journal article" date="2019" name="Int. J. Syst. Evol. Microbiol.">
        <title>The Global Catalogue of Microorganisms (GCM) 10K type strain sequencing project: providing services to taxonomists for standard genome sequencing and annotation.</title>
        <authorList>
            <consortium name="The Broad Institute Genomics Platform"/>
            <consortium name="The Broad Institute Genome Sequencing Center for Infectious Disease"/>
            <person name="Wu L."/>
            <person name="Ma J."/>
        </authorList>
    </citation>
    <scope>NUCLEOTIDE SEQUENCE [LARGE SCALE GENOMIC DNA]</scope>
    <source>
        <strain evidence="8">JCM 11496</strain>
    </source>
</reference>
<evidence type="ECO:0000259" key="6">
    <source>
        <dbReference type="Pfam" id="PF01583"/>
    </source>
</evidence>
<keyword evidence="8" id="KW-1185">Reference proteome</keyword>
<keyword evidence="4" id="KW-0547">Nucleotide-binding</keyword>
<keyword evidence="3 7" id="KW-0808">Transferase</keyword>
<organism evidence="7 8">
    <name type="scientific">Arthrobacter flavus</name>
    <dbReference type="NCBI Taxonomy" id="95172"/>
    <lineage>
        <taxon>Bacteria</taxon>
        <taxon>Bacillati</taxon>
        <taxon>Actinomycetota</taxon>
        <taxon>Actinomycetes</taxon>
        <taxon>Micrococcales</taxon>
        <taxon>Micrococcaceae</taxon>
        <taxon>Arthrobacter</taxon>
    </lineage>
</organism>
<feature type="domain" description="APS kinase" evidence="6">
    <location>
        <begin position="248"/>
        <end position="400"/>
    </location>
</feature>
<dbReference type="PANTHER" id="PTHR42700:SF1">
    <property type="entry name" value="SULFATE ADENYLYLTRANSFERASE"/>
    <property type="match status" value="1"/>
</dbReference>
<dbReference type="CDD" id="cd02027">
    <property type="entry name" value="APSK"/>
    <property type="match status" value="1"/>
</dbReference>
<comment type="catalytic activity">
    <reaction evidence="1">
        <text>adenosine 5'-phosphosulfate + ATP = 3'-phosphoadenylyl sulfate + ADP + H(+)</text>
        <dbReference type="Rhea" id="RHEA:24152"/>
        <dbReference type="ChEBI" id="CHEBI:15378"/>
        <dbReference type="ChEBI" id="CHEBI:30616"/>
        <dbReference type="ChEBI" id="CHEBI:58243"/>
        <dbReference type="ChEBI" id="CHEBI:58339"/>
        <dbReference type="ChEBI" id="CHEBI:456216"/>
        <dbReference type="EC" id="2.7.1.25"/>
    </reaction>
</comment>
<dbReference type="InterPro" id="IPR027417">
    <property type="entry name" value="P-loop_NTPase"/>
</dbReference>
<dbReference type="EC" id="2.7.1.25" evidence="2"/>
<dbReference type="Pfam" id="PF01583">
    <property type="entry name" value="APS_kinase"/>
    <property type="match status" value="1"/>
</dbReference>
<keyword evidence="7" id="KW-0418">Kinase</keyword>
<dbReference type="Proteomes" id="UP001597307">
    <property type="component" value="Unassembled WGS sequence"/>
</dbReference>
<proteinExistence type="predicted"/>
<dbReference type="SUPFAM" id="SSF52540">
    <property type="entry name" value="P-loop containing nucleoside triphosphate hydrolases"/>
    <property type="match status" value="1"/>
</dbReference>
<dbReference type="InterPro" id="IPR050512">
    <property type="entry name" value="Sulf_AdTrans/APS_kinase"/>
</dbReference>
<dbReference type="EMBL" id="JBHUGA010000040">
    <property type="protein sequence ID" value="MFD1847127.1"/>
    <property type="molecule type" value="Genomic_DNA"/>
</dbReference>
<evidence type="ECO:0000256" key="1">
    <source>
        <dbReference type="ARBA" id="ARBA00001823"/>
    </source>
</evidence>
<gene>
    <name evidence="7" type="primary">cysC</name>
    <name evidence="7" type="ORF">ACFSFX_11015</name>
</gene>
<dbReference type="PANTHER" id="PTHR42700">
    <property type="entry name" value="SULFATE ADENYLYLTRANSFERASE"/>
    <property type="match status" value="1"/>
</dbReference>
<evidence type="ECO:0000313" key="8">
    <source>
        <dbReference type="Proteomes" id="UP001597307"/>
    </source>
</evidence>
<keyword evidence="5" id="KW-0067">ATP-binding</keyword>
<dbReference type="Gene3D" id="3.40.50.300">
    <property type="entry name" value="P-loop containing nucleotide triphosphate hydrolases"/>
    <property type="match status" value="1"/>
</dbReference>
<dbReference type="InterPro" id="IPR002891">
    <property type="entry name" value="APS"/>
</dbReference>
<evidence type="ECO:0000256" key="5">
    <source>
        <dbReference type="ARBA" id="ARBA00022840"/>
    </source>
</evidence>
<dbReference type="NCBIfam" id="NF003013">
    <property type="entry name" value="PRK03846.1"/>
    <property type="match status" value="1"/>
</dbReference>
<sequence>MSVRNTLLTEPALALEGAKLDELELLLGGLYAPANGYCLPEQRPPGWPAEFTLGVPVALAREALHRNAMLLTDPDGTPLVRLMITAFREEPGIVHLAGDLVRLQPAEHPPARHLRLTEPLPRPAGGRPQQIVAAVFTTDPSAEDMARAVSNARDINALLVLLAIIDSSQTGSRAGQDLIAGLLRCAGHVTGATVRLLVLPGAPPSHEAGQRDLRHHVLQQIDADLVLDFAAGDTGPTQHTDSGALRQRGLVVLFTGFSGSGKSTVARELVERLRSTDDRPVTLLDGDSVRRMLSSGLGFSRVDRELNVRRIGWVAAQIAGAGGIAVCAPIAPYDSTRQEVRQLAEAVGGFLLVHVSTPMDICEQRDRKGLYAKARAGLIPEFTGIDSPYEVPQEPDCAVDTSVTGVSDAVDLVLAAIQRHSGHDSM</sequence>
<evidence type="ECO:0000256" key="2">
    <source>
        <dbReference type="ARBA" id="ARBA00012121"/>
    </source>
</evidence>
<accession>A0ABW4Q8X2</accession>
<protein>
    <recommendedName>
        <fullName evidence="2">adenylyl-sulfate kinase</fullName>
        <ecNumber evidence="2">2.7.1.25</ecNumber>
    </recommendedName>
</protein>
<evidence type="ECO:0000256" key="4">
    <source>
        <dbReference type="ARBA" id="ARBA00022741"/>
    </source>
</evidence>